<evidence type="ECO:0000256" key="1">
    <source>
        <dbReference type="ARBA" id="ARBA00022448"/>
    </source>
</evidence>
<feature type="region of interest" description="Disordered" evidence="4">
    <location>
        <begin position="484"/>
        <end position="503"/>
    </location>
</feature>
<organism evidence="6 7">
    <name type="scientific">Populus deltoides</name>
    <name type="common">Eastern poplar</name>
    <name type="synonym">Eastern cottonwood</name>
    <dbReference type="NCBI Taxonomy" id="3696"/>
    <lineage>
        <taxon>Eukaryota</taxon>
        <taxon>Viridiplantae</taxon>
        <taxon>Streptophyta</taxon>
        <taxon>Embryophyta</taxon>
        <taxon>Tracheophyta</taxon>
        <taxon>Spermatophyta</taxon>
        <taxon>Magnoliopsida</taxon>
        <taxon>eudicotyledons</taxon>
        <taxon>Gunneridae</taxon>
        <taxon>Pentapetalae</taxon>
        <taxon>rosids</taxon>
        <taxon>fabids</taxon>
        <taxon>Malpighiales</taxon>
        <taxon>Salicaceae</taxon>
        <taxon>Saliceae</taxon>
        <taxon>Populus</taxon>
    </lineage>
</organism>
<protein>
    <recommendedName>
        <fullName evidence="5">Vacuolar protein sorting-associated protein 54 N-terminal domain-containing protein</fullName>
    </recommendedName>
</protein>
<dbReference type="Proteomes" id="UP000807159">
    <property type="component" value="Chromosome 9"/>
</dbReference>
<dbReference type="GO" id="GO:0042147">
    <property type="term" value="P:retrograde transport, endosome to Golgi"/>
    <property type="evidence" value="ECO:0007669"/>
    <property type="project" value="InterPro"/>
</dbReference>
<feature type="non-terminal residue" evidence="6">
    <location>
        <position position="646"/>
    </location>
</feature>
<dbReference type="PANTHER" id="PTHR13258:SF0">
    <property type="entry name" value="SYNDETIN"/>
    <property type="match status" value="1"/>
</dbReference>
<dbReference type="InterPro" id="IPR040047">
    <property type="entry name" value="VPS50"/>
</dbReference>
<proteinExistence type="predicted"/>
<evidence type="ECO:0000256" key="4">
    <source>
        <dbReference type="SAM" id="MobiDB-lite"/>
    </source>
</evidence>
<dbReference type="GO" id="GO:0015031">
    <property type="term" value="P:protein transport"/>
    <property type="evidence" value="ECO:0007669"/>
    <property type="project" value="UniProtKB-KW"/>
</dbReference>
<feature type="compositionally biased region" description="Polar residues" evidence="4">
    <location>
        <begin position="447"/>
        <end position="457"/>
    </location>
</feature>
<feature type="region of interest" description="Disordered" evidence="4">
    <location>
        <begin position="442"/>
        <end position="465"/>
    </location>
</feature>
<feature type="non-terminal residue" evidence="6">
    <location>
        <position position="1"/>
    </location>
</feature>
<evidence type="ECO:0000256" key="2">
    <source>
        <dbReference type="ARBA" id="ARBA00022927"/>
    </source>
</evidence>
<gene>
    <name evidence="6" type="ORF">H0E87_018148</name>
</gene>
<keyword evidence="3" id="KW-0175">Coiled coil</keyword>
<keyword evidence="2" id="KW-0653">Protein transport</keyword>
<reference evidence="6" key="1">
    <citation type="journal article" date="2021" name="J. Hered.">
        <title>Genome Assembly of Salicaceae Populus deltoides (Eastern Cottonwood) I-69 Based on Nanopore Sequencing and Hi-C Technologies.</title>
        <authorList>
            <person name="Bai S."/>
            <person name="Wu H."/>
            <person name="Zhang J."/>
            <person name="Pan Z."/>
            <person name="Zhao W."/>
            <person name="Li Z."/>
            <person name="Tong C."/>
        </authorList>
    </citation>
    <scope>NUCLEOTIDE SEQUENCE</scope>
    <source>
        <tissue evidence="6">Leaf</tissue>
    </source>
</reference>
<dbReference type="GO" id="GO:0005829">
    <property type="term" value="C:cytosol"/>
    <property type="evidence" value="ECO:0007669"/>
    <property type="project" value="GOC"/>
</dbReference>
<evidence type="ECO:0000313" key="7">
    <source>
        <dbReference type="Proteomes" id="UP000807159"/>
    </source>
</evidence>
<evidence type="ECO:0000256" key="3">
    <source>
        <dbReference type="ARBA" id="ARBA00023054"/>
    </source>
</evidence>
<dbReference type="GO" id="GO:0000149">
    <property type="term" value="F:SNARE binding"/>
    <property type="evidence" value="ECO:0007669"/>
    <property type="project" value="TreeGrafter"/>
</dbReference>
<keyword evidence="7" id="KW-1185">Reference proteome</keyword>
<evidence type="ECO:0000259" key="5">
    <source>
        <dbReference type="Pfam" id="PF10475"/>
    </source>
</evidence>
<feature type="compositionally biased region" description="Polar residues" evidence="4">
    <location>
        <begin position="494"/>
        <end position="503"/>
    </location>
</feature>
<dbReference type="GO" id="GO:0032456">
    <property type="term" value="P:endocytic recycling"/>
    <property type="evidence" value="ECO:0007669"/>
    <property type="project" value="InterPro"/>
</dbReference>
<dbReference type="Pfam" id="PF10475">
    <property type="entry name" value="Vps54_N"/>
    <property type="match status" value="1"/>
</dbReference>
<evidence type="ECO:0000313" key="6">
    <source>
        <dbReference type="EMBL" id="KAH8499554.1"/>
    </source>
</evidence>
<name>A0A8T2Y3A4_POPDE</name>
<feature type="compositionally biased region" description="Polar residues" evidence="4">
    <location>
        <begin position="191"/>
        <end position="203"/>
    </location>
</feature>
<dbReference type="AlphaFoldDB" id="A0A8T2Y3A4"/>
<keyword evidence="1" id="KW-0813">Transport</keyword>
<sequence>DMLPVLTELRRALDMQIALESLVEEGNYCKAFQVLSEYLQLLDSFSGLSAVQEMSRGVEVWLGRTLQKLDALLLGVCEEFKEESYITVVDAYALIGDISGLAEKLQSFFMQEVLSESHSVLKIIVHEDLEIQMQNNRLTYSDLCHQIPESKFRTCLLRTLAILFRLMCSYHEIMSFQLESKDLVFQTSDMKQDSLGSNGSPPQSVDGMLGSSSIEESTTTSMYQDCNFDVDETKSNGGEAPSSGSPWYHLRKEATTFVSHTLQRGRKNLWQLTTSRVSVLLSSAVFSSMSVHQFLKNYDDLNVFILAGEAFCGVEAIEFRQKLKAVCENYLLAFHRQNIHALKMVLEKESWLKLPPATVQVISFAGLVGNGAALIVPSHDNSSNAKLHHSNKSVKSVDANSKKSGFSSWIRSGNPFSPKLIPTSVEGHSSSLLNGATAGEYDEHANDTVSPQGSGASHKNGMPVSEDENEDLLADFIDEDSQLPSRISKPKAPKSNSSHCKTDEISAQTGSSLCLLRSMDKYARFMQKLEIVNVEVFKGICQLFEIFFYFVFETFAQQTSNSSGKSDSLNYRLKTAISRITQDCDQWIKPQLTPVSSSSPTSSSTHIHGDVKPASPSNHLLATSFGLKGYAIADYNLFGIHDMPLM</sequence>
<dbReference type="EMBL" id="JACEGQ020000009">
    <property type="protein sequence ID" value="KAH8499554.1"/>
    <property type="molecule type" value="Genomic_DNA"/>
</dbReference>
<feature type="domain" description="Vacuolar protein sorting-associated protein 54 N-terminal" evidence="5">
    <location>
        <begin position="1"/>
        <end position="176"/>
    </location>
</feature>
<feature type="region of interest" description="Disordered" evidence="4">
    <location>
        <begin position="191"/>
        <end position="211"/>
    </location>
</feature>
<dbReference type="GO" id="GO:1990745">
    <property type="term" value="C:EARP complex"/>
    <property type="evidence" value="ECO:0007669"/>
    <property type="project" value="InterPro"/>
</dbReference>
<dbReference type="InterPro" id="IPR019515">
    <property type="entry name" value="VPS54_N"/>
</dbReference>
<dbReference type="PANTHER" id="PTHR13258">
    <property type="entry name" value="SYNDETIN"/>
    <property type="match status" value="1"/>
</dbReference>
<comment type="caution">
    <text evidence="6">The sequence shown here is derived from an EMBL/GenBank/DDBJ whole genome shotgun (WGS) entry which is preliminary data.</text>
</comment>
<accession>A0A8T2Y3A4</accession>